<sequence length="443" mass="46583">MTQTTLLRGGWIITMVPGSEPARGDVLIRDSLIAAVGRVDPPPGAEVVDATDRIILPGLVDSHRHLWQSSLRILACDWTLGQYFARMRGQFGGLFRPEDIFAGTLLGAVEALDAGITTVVDWSHNLNTPAHADAAWAALQEGGGRAVFAYGATNDQALRNDVSAHTRDVARLRTEVAGDAAARVTLAMAVRGPEFTTIDNCEADWGLARELGVPMTVHVGGGLRGAQGGIRALSERGLLGPDTTYVHCNMLSDAELELIASSGGRASVSPEVEANMGHGPPATARLRSRGIPTGISADVCTNVGGDLFGAMRVAIALQRGADHAAALTRGETLEVVSMTARDVLAMATVDGARAIGLEDRIGTLEVGKQADLLLLRTDLPNLAPVNDPIGAVVHAAGTHNVDTVYVAGRLVKRAGQFVDLDLPSVLRRAESSRDYLLAAATDR</sequence>
<feature type="domain" description="Amidohydrolase-related" evidence="1">
    <location>
        <begin position="54"/>
        <end position="411"/>
    </location>
</feature>
<comment type="caution">
    <text evidence="2">The sequence shown here is derived from an EMBL/GenBank/DDBJ whole genome shotgun (WGS) entry which is preliminary data.</text>
</comment>
<name>A0A5B1LB81_9ACTN</name>
<dbReference type="Gene3D" id="2.30.40.10">
    <property type="entry name" value="Urease, subunit C, domain 1"/>
    <property type="match status" value="1"/>
</dbReference>
<dbReference type="InterPro" id="IPR006680">
    <property type="entry name" value="Amidohydro-rel"/>
</dbReference>
<keyword evidence="2" id="KW-0378">Hydrolase</keyword>
<dbReference type="Gene3D" id="3.20.20.140">
    <property type="entry name" value="Metal-dependent hydrolases"/>
    <property type="match status" value="1"/>
</dbReference>
<dbReference type="PANTHER" id="PTHR43794">
    <property type="entry name" value="AMINOHYDROLASE SSNA-RELATED"/>
    <property type="match status" value="1"/>
</dbReference>
<dbReference type="SUPFAM" id="SSF51556">
    <property type="entry name" value="Metallo-dependent hydrolases"/>
    <property type="match status" value="1"/>
</dbReference>
<reference evidence="2 3" key="2">
    <citation type="submission" date="2019-09" db="EMBL/GenBank/DDBJ databases">
        <authorList>
            <person name="Jin C."/>
        </authorList>
    </citation>
    <scope>NUCLEOTIDE SEQUENCE [LARGE SCALE GENOMIC DNA]</scope>
    <source>
        <strain evidence="2 3">BN130099</strain>
    </source>
</reference>
<dbReference type="Proteomes" id="UP000325003">
    <property type="component" value="Unassembled WGS sequence"/>
</dbReference>
<dbReference type="Pfam" id="PF01979">
    <property type="entry name" value="Amidohydro_1"/>
    <property type="match status" value="1"/>
</dbReference>
<accession>A0A5B1LB81</accession>
<dbReference type="EMBL" id="VUJV01000006">
    <property type="protein sequence ID" value="KAA1417030.1"/>
    <property type="molecule type" value="Genomic_DNA"/>
</dbReference>
<evidence type="ECO:0000313" key="3">
    <source>
        <dbReference type="Proteomes" id="UP000325003"/>
    </source>
</evidence>
<dbReference type="InterPro" id="IPR011059">
    <property type="entry name" value="Metal-dep_hydrolase_composite"/>
</dbReference>
<dbReference type="InterPro" id="IPR050287">
    <property type="entry name" value="MTA/SAH_deaminase"/>
</dbReference>
<evidence type="ECO:0000259" key="1">
    <source>
        <dbReference type="Pfam" id="PF01979"/>
    </source>
</evidence>
<protein>
    <submittedName>
        <fullName evidence="2">Amidohydrolase family protein</fullName>
    </submittedName>
</protein>
<gene>
    <name evidence="2" type="ORF">F0U44_17800</name>
</gene>
<dbReference type="AlphaFoldDB" id="A0A5B1LB81"/>
<evidence type="ECO:0000313" key="2">
    <source>
        <dbReference type="EMBL" id="KAA1417030.1"/>
    </source>
</evidence>
<dbReference type="PANTHER" id="PTHR43794:SF5">
    <property type="entry name" value="CHLOROHYDROLASE FAMILY PROTEIN"/>
    <property type="match status" value="1"/>
</dbReference>
<dbReference type="SUPFAM" id="SSF51338">
    <property type="entry name" value="Composite domain of metallo-dependent hydrolases"/>
    <property type="match status" value="1"/>
</dbReference>
<dbReference type="InterPro" id="IPR032466">
    <property type="entry name" value="Metal_Hydrolase"/>
</dbReference>
<keyword evidence="3" id="KW-1185">Reference proteome</keyword>
<organism evidence="2 3">
    <name type="scientific">Nocardioides humilatus</name>
    <dbReference type="NCBI Taxonomy" id="2607660"/>
    <lineage>
        <taxon>Bacteria</taxon>
        <taxon>Bacillati</taxon>
        <taxon>Actinomycetota</taxon>
        <taxon>Actinomycetes</taxon>
        <taxon>Propionibacteriales</taxon>
        <taxon>Nocardioidaceae</taxon>
        <taxon>Nocardioides</taxon>
    </lineage>
</organism>
<reference evidence="2 3" key="1">
    <citation type="submission" date="2019-09" db="EMBL/GenBank/DDBJ databases">
        <title>Nocardioides panacisoli sp. nov., isolated from the soil of a ginseng field.</title>
        <authorList>
            <person name="Cho C."/>
        </authorList>
    </citation>
    <scope>NUCLEOTIDE SEQUENCE [LARGE SCALE GENOMIC DNA]</scope>
    <source>
        <strain evidence="2 3">BN130099</strain>
    </source>
</reference>
<dbReference type="GO" id="GO:0016810">
    <property type="term" value="F:hydrolase activity, acting on carbon-nitrogen (but not peptide) bonds"/>
    <property type="evidence" value="ECO:0007669"/>
    <property type="project" value="InterPro"/>
</dbReference>
<proteinExistence type="predicted"/>
<dbReference type="RefSeq" id="WP_149729700.1">
    <property type="nucleotide sequence ID" value="NZ_VUJV01000006.1"/>
</dbReference>
<dbReference type="NCBIfam" id="NF006056">
    <property type="entry name" value="PRK08204.1"/>
    <property type="match status" value="1"/>
</dbReference>